<gene>
    <name evidence="3" type="ORF">DC363_04515</name>
</gene>
<keyword evidence="1 3" id="KW-0378">Hydrolase</keyword>
<dbReference type="OrthoDB" id="9803916at2"/>
<dbReference type="PANTHER" id="PTHR46018">
    <property type="entry name" value="ZINC PHOSPHODIESTERASE ELAC PROTEIN 1"/>
    <property type="match status" value="1"/>
</dbReference>
<dbReference type="Proteomes" id="UP000244817">
    <property type="component" value="Unassembled WGS sequence"/>
</dbReference>
<protein>
    <submittedName>
        <fullName evidence="3">MBL fold metallo-hydrolase</fullName>
    </submittedName>
</protein>
<dbReference type="Pfam" id="PF23023">
    <property type="entry name" value="Anti-Pycsar_Apyc1"/>
    <property type="match status" value="1"/>
</dbReference>
<name>A0A2T7G0H0_9RHOB</name>
<dbReference type="GO" id="GO:0042781">
    <property type="term" value="F:3'-tRNA processing endoribonuclease activity"/>
    <property type="evidence" value="ECO:0007669"/>
    <property type="project" value="TreeGrafter"/>
</dbReference>
<dbReference type="EMBL" id="QCYG01000002">
    <property type="protein sequence ID" value="PVA07916.1"/>
    <property type="molecule type" value="Genomic_DNA"/>
</dbReference>
<dbReference type="SMART" id="SM00849">
    <property type="entry name" value="Lactamase_B"/>
    <property type="match status" value="1"/>
</dbReference>
<comment type="caution">
    <text evidence="3">The sequence shown here is derived from an EMBL/GenBank/DDBJ whole genome shotgun (WGS) entry which is preliminary data.</text>
</comment>
<dbReference type="SUPFAM" id="SSF56281">
    <property type="entry name" value="Metallo-hydrolase/oxidoreductase"/>
    <property type="match status" value="1"/>
</dbReference>
<sequence>MSGGPDVLTLMGVKGGPAIRPGSHMPTSNLLQMGGQTVLIDAGLGCTQGICKAGIPLTGVDCIVITHLHSDHYLELGPFFHTAWTAGLTRPIRVVGPKGLQAYWDGFLASMSFDIDLRQEDEGRCPLASLAQIEELTDAAFRIGAIDVQPLRNIHPPITDSFALRFDHDGTRIVISGDTAYMNTMAAFAAGADILVHEAMLPAGVEALVAKMTNGDHRLRAHILRSHTSAEDVGRIARDAQVKQLALTHMVPDGDPAFTQQDWVDAVRIHYDGELHIGIDGMRLLP</sequence>
<dbReference type="InterPro" id="IPR036866">
    <property type="entry name" value="RibonucZ/Hydroxyglut_hydro"/>
</dbReference>
<dbReference type="RefSeq" id="WP_108639957.1">
    <property type="nucleotide sequence ID" value="NZ_QCYG01000002.1"/>
</dbReference>
<feature type="domain" description="Metallo-beta-lactamase" evidence="2">
    <location>
        <begin position="25"/>
        <end position="227"/>
    </location>
</feature>
<dbReference type="PANTHER" id="PTHR46018:SF2">
    <property type="entry name" value="ZINC PHOSPHODIESTERASE ELAC PROTEIN 1"/>
    <property type="match status" value="1"/>
</dbReference>
<keyword evidence="4" id="KW-1185">Reference proteome</keyword>
<dbReference type="CDD" id="cd07719">
    <property type="entry name" value="arylsulfatase_AtsA-like_MBL-fold"/>
    <property type="match status" value="1"/>
</dbReference>
<reference evidence="3 4" key="1">
    <citation type="submission" date="2018-04" db="EMBL/GenBank/DDBJ databases">
        <title>Pelagivirga bohaiensis gen. nov., sp. nov., a bacterium isolated from the Bohai Sea.</title>
        <authorList>
            <person name="Ji X."/>
        </authorList>
    </citation>
    <scope>NUCLEOTIDE SEQUENCE [LARGE SCALE GENOMIC DNA]</scope>
    <source>
        <strain evidence="3 4">BH-SD16</strain>
    </source>
</reference>
<dbReference type="InterPro" id="IPR044094">
    <property type="entry name" value="AtsA-like_MBL-fold"/>
</dbReference>
<evidence type="ECO:0000313" key="4">
    <source>
        <dbReference type="Proteomes" id="UP000244817"/>
    </source>
</evidence>
<organism evidence="3 4">
    <name type="scientific">Thalassorhabdomicrobium marinisediminis</name>
    <dbReference type="NCBI Taxonomy" id="2170577"/>
    <lineage>
        <taxon>Bacteria</taxon>
        <taxon>Pseudomonadati</taxon>
        <taxon>Pseudomonadota</taxon>
        <taxon>Alphaproteobacteria</taxon>
        <taxon>Rhodobacterales</taxon>
        <taxon>Paracoccaceae</taxon>
        <taxon>Thalassorhabdomicrobium</taxon>
    </lineage>
</organism>
<dbReference type="InterPro" id="IPR001279">
    <property type="entry name" value="Metallo-B-lactamas"/>
</dbReference>
<proteinExistence type="predicted"/>
<dbReference type="AlphaFoldDB" id="A0A2T7G0H0"/>
<evidence type="ECO:0000313" key="3">
    <source>
        <dbReference type="EMBL" id="PVA07916.1"/>
    </source>
</evidence>
<accession>A0A2T7G0H0</accession>
<evidence type="ECO:0000259" key="2">
    <source>
        <dbReference type="SMART" id="SM00849"/>
    </source>
</evidence>
<evidence type="ECO:0000256" key="1">
    <source>
        <dbReference type="ARBA" id="ARBA00022801"/>
    </source>
</evidence>
<dbReference type="Gene3D" id="3.60.15.10">
    <property type="entry name" value="Ribonuclease Z/Hydroxyacylglutathione hydrolase-like"/>
    <property type="match status" value="1"/>
</dbReference>